<keyword evidence="2" id="KW-0813">Transport</keyword>
<name>A0A6I4RF58_9STRE</name>
<evidence type="ECO:0000256" key="2">
    <source>
        <dbReference type="ARBA" id="ARBA00022448"/>
    </source>
</evidence>
<feature type="chain" id="PRO_5039561648" evidence="5">
    <location>
        <begin position="21"/>
        <end position="394"/>
    </location>
</feature>
<evidence type="ECO:0000313" key="10">
    <source>
        <dbReference type="Proteomes" id="UP000435423"/>
    </source>
</evidence>
<dbReference type="PANTHER" id="PTHR30483">
    <property type="entry name" value="LEUCINE-SPECIFIC-BINDING PROTEIN"/>
    <property type="match status" value="1"/>
</dbReference>
<dbReference type="PANTHER" id="PTHR30483:SF6">
    <property type="entry name" value="PERIPLASMIC BINDING PROTEIN OF ABC TRANSPORTER FOR NATURAL AMINO ACIDS"/>
    <property type="match status" value="1"/>
</dbReference>
<evidence type="ECO:0000313" key="7">
    <source>
        <dbReference type="EMBL" id="MTB64493.1"/>
    </source>
</evidence>
<dbReference type="SUPFAM" id="SSF53822">
    <property type="entry name" value="Periplasmic binding protein-like I"/>
    <property type="match status" value="1"/>
</dbReference>
<reference evidence="7 9" key="2">
    <citation type="submission" date="2019-11" db="EMBL/GenBank/DDBJ databases">
        <title>Streptococcis sp. isolated from the respiratory tract of Marmot.</title>
        <authorList>
            <person name="Zhang G."/>
        </authorList>
    </citation>
    <scope>NUCLEOTIDE SEQUENCE [LARGE SCALE GENOMIC DNA]</scope>
    <source>
        <strain evidence="9">zg-86</strain>
        <strain evidence="7">Zg-86</strain>
    </source>
</reference>
<accession>A0A6I4RF58</accession>
<dbReference type="InterPro" id="IPR028082">
    <property type="entry name" value="Peripla_BP_I"/>
</dbReference>
<feature type="signal peptide" evidence="5">
    <location>
        <begin position="1"/>
        <end position="20"/>
    </location>
</feature>
<evidence type="ECO:0000313" key="9">
    <source>
        <dbReference type="Proteomes" id="UP000435060"/>
    </source>
</evidence>
<comment type="similarity">
    <text evidence="1">Belongs to the leucine-binding protein family.</text>
</comment>
<gene>
    <name evidence="7" type="ORF">GGG87_05750</name>
    <name evidence="8" type="ORF">GGH11_05785</name>
</gene>
<keyword evidence="9" id="KW-1185">Reference proteome</keyword>
<organism evidence="8 10">
    <name type="scientific">Streptococcus zhangguiae</name>
    <dbReference type="NCBI Taxonomy" id="2664091"/>
    <lineage>
        <taxon>Bacteria</taxon>
        <taxon>Bacillati</taxon>
        <taxon>Bacillota</taxon>
        <taxon>Bacilli</taxon>
        <taxon>Lactobacillales</taxon>
        <taxon>Streptococcaceae</taxon>
        <taxon>Streptococcus</taxon>
    </lineage>
</organism>
<dbReference type="RefSeq" id="WP_154608477.1">
    <property type="nucleotide sequence ID" value="NZ_CP072115.1"/>
</dbReference>
<evidence type="ECO:0000256" key="1">
    <source>
        <dbReference type="ARBA" id="ARBA00010062"/>
    </source>
</evidence>
<dbReference type="EMBL" id="WLCG01000007">
    <property type="protein sequence ID" value="MTB64493.1"/>
    <property type="molecule type" value="Genomic_DNA"/>
</dbReference>
<evidence type="ECO:0000259" key="6">
    <source>
        <dbReference type="Pfam" id="PF13458"/>
    </source>
</evidence>
<dbReference type="InterPro" id="IPR000709">
    <property type="entry name" value="Leu_Ile_Val-bd"/>
</dbReference>
<keyword evidence="3 5" id="KW-0732">Signal</keyword>
<dbReference type="Proteomes" id="UP000435060">
    <property type="component" value="Unassembled WGS sequence"/>
</dbReference>
<dbReference type="GO" id="GO:0006865">
    <property type="term" value="P:amino acid transport"/>
    <property type="evidence" value="ECO:0007669"/>
    <property type="project" value="UniProtKB-KW"/>
</dbReference>
<protein>
    <submittedName>
        <fullName evidence="8">ABC transporter substrate-binding protein</fullName>
    </submittedName>
</protein>
<evidence type="ECO:0000256" key="3">
    <source>
        <dbReference type="ARBA" id="ARBA00022729"/>
    </source>
</evidence>
<dbReference type="CDD" id="cd06347">
    <property type="entry name" value="PBP1_ABC_LivK_ligand_binding-like"/>
    <property type="match status" value="1"/>
</dbReference>
<dbReference type="Pfam" id="PF13458">
    <property type="entry name" value="Peripla_BP_6"/>
    <property type="match status" value="1"/>
</dbReference>
<evidence type="ECO:0000313" key="8">
    <source>
        <dbReference type="EMBL" id="MWV56480.1"/>
    </source>
</evidence>
<dbReference type="Proteomes" id="UP000435423">
    <property type="component" value="Unassembled WGS sequence"/>
</dbReference>
<evidence type="ECO:0000256" key="4">
    <source>
        <dbReference type="ARBA" id="ARBA00022970"/>
    </source>
</evidence>
<dbReference type="PROSITE" id="PS51257">
    <property type="entry name" value="PROKAR_LIPOPROTEIN"/>
    <property type="match status" value="1"/>
</dbReference>
<reference evidence="8 10" key="1">
    <citation type="submission" date="2019-10" db="EMBL/GenBank/DDBJ databases">
        <title>Streptococcis sp, isolated from the respiratory tract of Marmot.</title>
        <authorList>
            <person name="Zhang G."/>
        </authorList>
    </citation>
    <scope>NUCLEOTIDE SEQUENCE [LARGE SCALE GENOMIC DNA]</scope>
    <source>
        <strain evidence="8">Zg-70</strain>
        <strain evidence="10">zg-70</strain>
    </source>
</reference>
<dbReference type="Gene3D" id="3.40.50.2300">
    <property type="match status" value="2"/>
</dbReference>
<proteinExistence type="inferred from homology"/>
<comment type="caution">
    <text evidence="8">The sequence shown here is derived from an EMBL/GenBank/DDBJ whole genome shotgun (WGS) entry which is preliminary data.</text>
</comment>
<keyword evidence="4" id="KW-0029">Amino-acid transport</keyword>
<evidence type="ECO:0000256" key="5">
    <source>
        <dbReference type="SAM" id="SignalP"/>
    </source>
</evidence>
<feature type="domain" description="Leucine-binding protein" evidence="6">
    <location>
        <begin position="41"/>
        <end position="379"/>
    </location>
</feature>
<dbReference type="InterPro" id="IPR028081">
    <property type="entry name" value="Leu-bd"/>
</dbReference>
<dbReference type="PRINTS" id="PR00337">
    <property type="entry name" value="LEUILEVALBP"/>
</dbReference>
<dbReference type="EMBL" id="WUBJ01000006">
    <property type="protein sequence ID" value="MWV56480.1"/>
    <property type="molecule type" value="Genomic_DNA"/>
</dbReference>
<dbReference type="InterPro" id="IPR051010">
    <property type="entry name" value="BCAA_transport"/>
</dbReference>
<dbReference type="AlphaFoldDB" id="A0A6I4RF58"/>
<sequence>MKTSKFKLALLSFASAALLAACGNVSSTNSSATGTELKEDTLKIGYNLELSGAVSSYGQTEKNGADLAVKEINAAGGVDGKKIEVVAKDNKSETAEAATVATSLASEGVNIIIGPATSGASGASIANVTAAGVPMITPSGTQTDLVVNSEGKVQDFFFRTTFTDGYQGEIMAEYATKNLNAKKVVLYYDNSSDYGKGVAESFQNAYKGEIVSTITFASGDKDFQAALTKLKGLDFDAIIMPGYYNETGTIVKQARGLGIDKPILGSDGFDSPLFAELATASAANKVYYLSAFVPSASERAKEFHDAYMKEYGEEPSMFSALAYDSVYMAAEASKGSKNSVEVKDKLAALKDFDGVTGKMSIDKDHNVVKSVYVVSLKDGKADTVDTVSLTEAAK</sequence>